<dbReference type="STRING" id="33936.AZI98_13745"/>
<organism evidence="9 10">
    <name type="scientific">Aeribacillus pallidus</name>
    <dbReference type="NCBI Taxonomy" id="33936"/>
    <lineage>
        <taxon>Bacteria</taxon>
        <taxon>Bacillati</taxon>
        <taxon>Bacillota</taxon>
        <taxon>Bacilli</taxon>
        <taxon>Bacillales</taxon>
        <taxon>Bacillaceae</taxon>
        <taxon>Aeribacillus</taxon>
    </lineage>
</organism>
<keyword evidence="3" id="KW-1003">Cell membrane</keyword>
<evidence type="ECO:0000256" key="3">
    <source>
        <dbReference type="ARBA" id="ARBA00022475"/>
    </source>
</evidence>
<dbReference type="EMBL" id="LWBR01000048">
    <property type="protein sequence ID" value="KZN95499.1"/>
    <property type="molecule type" value="Genomic_DNA"/>
</dbReference>
<dbReference type="InterPro" id="IPR052157">
    <property type="entry name" value="BCAA_transport_permease"/>
</dbReference>
<evidence type="ECO:0000256" key="4">
    <source>
        <dbReference type="ARBA" id="ARBA00022692"/>
    </source>
</evidence>
<dbReference type="PANTHER" id="PTHR11795">
    <property type="entry name" value="BRANCHED-CHAIN AMINO ACID TRANSPORT SYSTEM PERMEASE PROTEIN LIVH"/>
    <property type="match status" value="1"/>
</dbReference>
<sequence length="293" mass="30964">MELTSQFIQLIFSGLTIGSIYALIAIGFVIIYNITGLLNLAQGDFAMLGALTCISFVNMGFPLIIAIAVSVVIVTIIGGLFERLAIYPARNSSTATLLIITIGAAFVFRGISILIWGTQPLALRPFSGNQNINFLDATIQPQSLWAIGISLLSLAVLYYFFNKTYLGKAVTACVVNRFAARLMGISPQKMSFWAVSISAGLGALAGIVIAPISGASYDMGIMIGLKAFIAAVIGGLSNAPAAIAGAFLIGILESFTEGYLSSGYKDAISFTLLLIVLFFMPNGLFSKVSGKRV</sequence>
<evidence type="ECO:0000256" key="6">
    <source>
        <dbReference type="ARBA" id="ARBA00022989"/>
    </source>
</evidence>
<comment type="subcellular location">
    <subcellularLocation>
        <location evidence="1">Cell membrane</location>
        <topology evidence="1">Multi-pass membrane protein</topology>
    </subcellularLocation>
</comment>
<accession>A0A165X0Y3</accession>
<keyword evidence="5" id="KW-0029">Amino-acid transport</keyword>
<reference evidence="9 10" key="1">
    <citation type="submission" date="2016-04" db="EMBL/GenBank/DDBJ databases">
        <title>Draft genome sequence of Aeribacillus pallidus 8m3 from petroleum reservoir.</title>
        <authorList>
            <person name="Poltaraus A.B."/>
            <person name="Nazina T.N."/>
            <person name="Tourova T.P."/>
            <person name="Malakho S.M."/>
            <person name="Korshunova A.V."/>
            <person name="Sokolova D.S."/>
        </authorList>
    </citation>
    <scope>NUCLEOTIDE SEQUENCE [LARGE SCALE GENOMIC DNA]</scope>
    <source>
        <strain evidence="9 10">8m3</strain>
    </source>
</reference>
<evidence type="ECO:0000256" key="5">
    <source>
        <dbReference type="ARBA" id="ARBA00022970"/>
    </source>
</evidence>
<protein>
    <submittedName>
        <fullName evidence="9">ABC transporter permease</fullName>
    </submittedName>
</protein>
<keyword evidence="6" id="KW-1133">Transmembrane helix</keyword>
<evidence type="ECO:0000256" key="1">
    <source>
        <dbReference type="ARBA" id="ARBA00004651"/>
    </source>
</evidence>
<keyword evidence="10" id="KW-1185">Reference proteome</keyword>
<keyword evidence="7" id="KW-0472">Membrane</keyword>
<dbReference type="Pfam" id="PF02653">
    <property type="entry name" value="BPD_transp_2"/>
    <property type="match status" value="1"/>
</dbReference>
<dbReference type="PANTHER" id="PTHR11795:SF450">
    <property type="entry name" value="ABC TRANSPORTER PERMEASE PROTEIN"/>
    <property type="match status" value="1"/>
</dbReference>
<keyword evidence="4" id="KW-0812">Transmembrane</keyword>
<dbReference type="GeneID" id="301127664"/>
<name>A0A165X0Y3_9BACI</name>
<dbReference type="GO" id="GO:0006865">
    <property type="term" value="P:amino acid transport"/>
    <property type="evidence" value="ECO:0007669"/>
    <property type="project" value="UniProtKB-KW"/>
</dbReference>
<dbReference type="GO" id="GO:0022857">
    <property type="term" value="F:transmembrane transporter activity"/>
    <property type="evidence" value="ECO:0007669"/>
    <property type="project" value="InterPro"/>
</dbReference>
<dbReference type="AlphaFoldDB" id="A0A165X0Y3"/>
<evidence type="ECO:0000256" key="2">
    <source>
        <dbReference type="ARBA" id="ARBA00022448"/>
    </source>
</evidence>
<comment type="similarity">
    <text evidence="8">Belongs to the binding-protein-dependent transport system permease family. LivHM subfamily.</text>
</comment>
<dbReference type="CDD" id="cd06582">
    <property type="entry name" value="TM_PBP1_LivH_like"/>
    <property type="match status" value="1"/>
</dbReference>
<evidence type="ECO:0000313" key="9">
    <source>
        <dbReference type="EMBL" id="KZN95499.1"/>
    </source>
</evidence>
<keyword evidence="2" id="KW-0813">Transport</keyword>
<dbReference type="RefSeq" id="WP_063388844.1">
    <property type="nucleotide sequence ID" value="NZ_LWBR01000048.1"/>
</dbReference>
<gene>
    <name evidence="9" type="ORF">AZI98_13745</name>
</gene>
<dbReference type="OrthoDB" id="9807115at2"/>
<dbReference type="GO" id="GO:0005886">
    <property type="term" value="C:plasma membrane"/>
    <property type="evidence" value="ECO:0007669"/>
    <property type="project" value="UniProtKB-SubCell"/>
</dbReference>
<evidence type="ECO:0000256" key="8">
    <source>
        <dbReference type="ARBA" id="ARBA00037998"/>
    </source>
</evidence>
<dbReference type="InterPro" id="IPR001851">
    <property type="entry name" value="ABC_transp_permease"/>
</dbReference>
<comment type="caution">
    <text evidence="9">The sequence shown here is derived from an EMBL/GenBank/DDBJ whole genome shotgun (WGS) entry which is preliminary data.</text>
</comment>
<proteinExistence type="inferred from homology"/>
<evidence type="ECO:0000313" key="10">
    <source>
        <dbReference type="Proteomes" id="UP000076476"/>
    </source>
</evidence>
<evidence type="ECO:0000256" key="7">
    <source>
        <dbReference type="ARBA" id="ARBA00023136"/>
    </source>
</evidence>
<dbReference type="Proteomes" id="UP000076476">
    <property type="component" value="Unassembled WGS sequence"/>
</dbReference>